<dbReference type="PATRIC" id="fig|1382798.3.peg.1636"/>
<dbReference type="EMBL" id="JTDV01000016">
    <property type="protein sequence ID" value="KJD31214.1"/>
    <property type="molecule type" value="Genomic_DNA"/>
</dbReference>
<evidence type="ECO:0000313" key="2">
    <source>
        <dbReference type="EMBL" id="KJD31214.1"/>
    </source>
</evidence>
<name>A0A0D7VWM1_9FLAO</name>
<feature type="signal peptide" evidence="1">
    <location>
        <begin position="1"/>
        <end position="21"/>
    </location>
</feature>
<evidence type="ECO:0000256" key="1">
    <source>
        <dbReference type="SAM" id="SignalP"/>
    </source>
</evidence>
<dbReference type="RefSeq" id="WP_044627460.1">
    <property type="nucleotide sequence ID" value="NZ_JTDV01000016.1"/>
</dbReference>
<reference evidence="2 3" key="1">
    <citation type="journal article" date="2015" name="Antonie Van Leeuwenhoek">
        <title>Tamlana nanhaiensis sp. nov., isolated from surface seawater collected from the South China Sea.</title>
        <authorList>
            <person name="Liu X."/>
            <person name="Lai Q."/>
            <person name="Du Y."/>
            <person name="Li G."/>
            <person name="Sun F."/>
            <person name="Shao Z."/>
        </authorList>
    </citation>
    <scope>NUCLEOTIDE SEQUENCE [LARGE SCALE GENOMIC DNA]</scope>
    <source>
        <strain evidence="2 3">FHC16</strain>
    </source>
</reference>
<proteinExistence type="predicted"/>
<comment type="caution">
    <text evidence="2">The sequence shown here is derived from an EMBL/GenBank/DDBJ whole genome shotgun (WGS) entry which is preliminary data.</text>
</comment>
<dbReference type="AlphaFoldDB" id="A0A0D7VWM1"/>
<dbReference type="STRING" id="1382798.PK35_15355"/>
<accession>A0A0D7VWM1</accession>
<evidence type="ECO:0000313" key="3">
    <source>
        <dbReference type="Proteomes" id="UP000032361"/>
    </source>
</evidence>
<sequence length="337" mass="39016">MSLKIKLLSASLLFLGLNVIAQSLPSISYKNYGFENAVSKVESVYYNLNKQPKEKSAHQFTKNGFIESSLTENLQEKTWLLTKSSYKKGKLNKRIFQSNDASVNKKHTYKYNAKNELEKETIIFKNGQKNQINFTFENGRLKETIAHKYNSLTTIKYFYSEQGNLYKTTKTLKKNNQPDVITNSFYLENKEITSYVEPQSNFKVSTYLDNLILKFNLTEDEKTTERLLKGMQRFNKEAPKDNLPFGLESYSNQTLQFYSKNKDKLQLTEVVLFEYITDKQNHKIAYAEAHIDLNTNTIAGIRFYKTTLANGEILGNTAYEDAVLHKFQDMLEAVKAM</sequence>
<gene>
    <name evidence="2" type="ORF">PK35_15355</name>
</gene>
<protein>
    <submittedName>
        <fullName evidence="2">Uncharacterized protein</fullName>
    </submittedName>
</protein>
<dbReference type="Proteomes" id="UP000032361">
    <property type="component" value="Unassembled WGS sequence"/>
</dbReference>
<keyword evidence="1" id="KW-0732">Signal</keyword>
<feature type="chain" id="PRO_5002325052" evidence="1">
    <location>
        <begin position="22"/>
        <end position="337"/>
    </location>
</feature>
<organism evidence="2 3">
    <name type="scientific">Neotamlana nanhaiensis</name>
    <dbReference type="NCBI Taxonomy" id="1382798"/>
    <lineage>
        <taxon>Bacteria</taxon>
        <taxon>Pseudomonadati</taxon>
        <taxon>Bacteroidota</taxon>
        <taxon>Flavobacteriia</taxon>
        <taxon>Flavobacteriales</taxon>
        <taxon>Flavobacteriaceae</taxon>
        <taxon>Neotamlana</taxon>
    </lineage>
</organism>
<keyword evidence="3" id="KW-1185">Reference proteome</keyword>